<dbReference type="Gene3D" id="3.40.50.300">
    <property type="entry name" value="P-loop containing nucleotide triphosphate hydrolases"/>
    <property type="match status" value="2"/>
</dbReference>
<evidence type="ECO:0000256" key="3">
    <source>
        <dbReference type="ARBA" id="ARBA00022801"/>
    </source>
</evidence>
<reference evidence="12" key="2">
    <citation type="submission" date="2014-06" db="EMBL/GenBank/DDBJ databases">
        <title>The complete genome of Blastobotrys (Arxula) adeninivorans LS3 - a yeast of biotechnological interest.</title>
        <authorList>
            <person name="Kunze G."/>
            <person name="Gaillardin C."/>
            <person name="Czernicka M."/>
            <person name="Durrens P."/>
            <person name="Martin T."/>
            <person name="Boer E."/>
            <person name="Gabaldon T."/>
            <person name="Cruz J."/>
            <person name="Talla E."/>
            <person name="Marck C."/>
            <person name="Goffeau A."/>
            <person name="Barbe V."/>
            <person name="Baret P."/>
            <person name="Baronian K."/>
            <person name="Beier S."/>
            <person name="Bleykasten C."/>
            <person name="Bode R."/>
            <person name="Casaregola S."/>
            <person name="Despons L."/>
            <person name="Fairhead C."/>
            <person name="Giersberg M."/>
            <person name="Gierski P."/>
            <person name="Hahnel U."/>
            <person name="Hartmann A."/>
            <person name="Jankowska D."/>
            <person name="Jubin C."/>
            <person name="Jung P."/>
            <person name="Lafontaine I."/>
            <person name="Leh-Louis V."/>
            <person name="Lemaire M."/>
            <person name="Marcet-Houben M."/>
            <person name="Mascher M."/>
            <person name="Morel G."/>
            <person name="Richard G.-F."/>
            <person name="Riechen J."/>
            <person name="Sacerdot C."/>
            <person name="Sarkar A."/>
            <person name="Savel G."/>
            <person name="Schacherer J."/>
            <person name="Sherman D."/>
            <person name="Straub M.-L."/>
            <person name="Stein N."/>
            <person name="Thierry A."/>
            <person name="Trautwein-Schult A."/>
            <person name="Westhof E."/>
            <person name="Worch S."/>
            <person name="Dujon B."/>
            <person name="Souciet J.-L."/>
            <person name="Wincker P."/>
            <person name="Scholz U."/>
            <person name="Neuveglise N."/>
        </authorList>
    </citation>
    <scope>NUCLEOTIDE SEQUENCE</scope>
    <source>
        <strain evidence="12">LS3</strain>
    </source>
</reference>
<feature type="compositionally biased region" description="Basic and acidic residues" evidence="8">
    <location>
        <begin position="100"/>
        <end position="110"/>
    </location>
</feature>
<evidence type="ECO:0000256" key="5">
    <source>
        <dbReference type="ARBA" id="ARBA00022840"/>
    </source>
</evidence>
<feature type="region of interest" description="Disordered" evidence="8">
    <location>
        <begin position="54"/>
        <end position="117"/>
    </location>
</feature>
<sequence>MVMMVIATSVVGYPVFIMGCGDKRRLHSFLIMAAGEPISIEDLIKRKKQAEDALKKPRFIPKSQRAKAGANGVNGANGTKGTSAVDSLTDSAPVVQDSSLDTKTKKDRDNGSGPAVKRKAKSDRFLFEWKDTEDTLDKDDDLYRFRNKSKRSSGIEKAKLEDSSGIEERRRRQEALEATRKRQKMDWNDLPWSEKPLDKMTARDWRIFKDDFRIVIKGSAPLANPLRYWTESDIPSSILRVVDELGYKEPTPIQRGAIPIALTNRDVIGIAETGSGKTASFLIPLLTYIMELPALNAVTKSDGPYAIVLAPTRELAQQIEKHATPFCKQLGFRCTSIVGGHSIEEQAFNLQEGAELVIATPGRLVDVIERRILVLSQCCYVVMDEADRMIDLGFEPAVNTILDSLPASNQKPMEPTSSSLLSQRLKYRQTMMFTATWPREIEKIASQYLRDPGIVTIGNINQATDRVEQRVEFVAGEESRLKRLVQILDKGAFDPPIIIFVNVKRLCDSVAKALKSAGWNAVTMHGSKSQEQREIALAQLRDGTADCLVATDVAGRGIDVADVSLVFNFQMAKSIEAYTHRIGRTGRAGKRGVAITFLGEEDYPLLYDLKQVIIKSEASKLSEELRRHEAAQMRPVKRIEQTDDQDDS</sequence>
<dbReference type="EC" id="3.6.4.13" evidence="1"/>
<evidence type="ECO:0000313" key="12">
    <source>
        <dbReference type="EMBL" id="CDP38982.1"/>
    </source>
</evidence>
<comment type="similarity">
    <text evidence="7">Belongs to the DEAD box helicase family.</text>
</comment>
<evidence type="ECO:0000259" key="10">
    <source>
        <dbReference type="PROSITE" id="PS51194"/>
    </source>
</evidence>
<dbReference type="PROSITE" id="PS51194">
    <property type="entry name" value="HELICASE_CTER"/>
    <property type="match status" value="1"/>
</dbReference>
<dbReference type="EMBL" id="HG937694">
    <property type="protein sequence ID" value="CDP38982.1"/>
    <property type="molecule type" value="Genomic_DNA"/>
</dbReference>
<keyword evidence="4 7" id="KW-0347">Helicase</keyword>
<reference evidence="12" key="1">
    <citation type="submission" date="2014-02" db="EMBL/GenBank/DDBJ databases">
        <authorList>
            <person name="Genoscope - CEA"/>
        </authorList>
    </citation>
    <scope>NUCLEOTIDE SEQUENCE</scope>
    <source>
        <strain evidence="12">LS3</strain>
    </source>
</reference>
<dbReference type="PhylomeDB" id="A0A060TJI5"/>
<accession>A0A060TJI5</accession>
<evidence type="ECO:0000259" key="11">
    <source>
        <dbReference type="PROSITE" id="PS51195"/>
    </source>
</evidence>
<dbReference type="InterPro" id="IPR001650">
    <property type="entry name" value="Helicase_C-like"/>
</dbReference>
<feature type="region of interest" description="Disordered" evidence="8">
    <location>
        <begin position="625"/>
        <end position="648"/>
    </location>
</feature>
<evidence type="ECO:0000256" key="1">
    <source>
        <dbReference type="ARBA" id="ARBA00012552"/>
    </source>
</evidence>
<dbReference type="InterPro" id="IPR014001">
    <property type="entry name" value="Helicase_ATP-bd"/>
</dbReference>
<keyword evidence="3 7" id="KW-0378">Hydrolase</keyword>
<name>A0A060TJI5_BLAAD</name>
<dbReference type="GO" id="GO:0003676">
    <property type="term" value="F:nucleic acid binding"/>
    <property type="evidence" value="ECO:0007669"/>
    <property type="project" value="InterPro"/>
</dbReference>
<feature type="domain" description="DEAD-box RNA helicase Q" evidence="11">
    <location>
        <begin position="227"/>
        <end position="255"/>
    </location>
</feature>
<dbReference type="SMART" id="SM00487">
    <property type="entry name" value="DEXDc"/>
    <property type="match status" value="1"/>
</dbReference>
<evidence type="ECO:0000256" key="8">
    <source>
        <dbReference type="SAM" id="MobiDB-lite"/>
    </source>
</evidence>
<feature type="short sequence motif" description="Q motif" evidence="6">
    <location>
        <begin position="227"/>
        <end position="255"/>
    </location>
</feature>
<dbReference type="PROSITE" id="PS51195">
    <property type="entry name" value="Q_MOTIF"/>
    <property type="match status" value="1"/>
</dbReference>
<dbReference type="InterPro" id="IPR011545">
    <property type="entry name" value="DEAD/DEAH_box_helicase_dom"/>
</dbReference>
<dbReference type="CDD" id="cd18787">
    <property type="entry name" value="SF2_C_DEAD"/>
    <property type="match status" value="1"/>
</dbReference>
<evidence type="ECO:0000256" key="7">
    <source>
        <dbReference type="RuleBase" id="RU000492"/>
    </source>
</evidence>
<dbReference type="SUPFAM" id="SSF52540">
    <property type="entry name" value="P-loop containing nucleoside triphosphate hydrolases"/>
    <property type="match status" value="1"/>
</dbReference>
<evidence type="ECO:0000256" key="6">
    <source>
        <dbReference type="PROSITE-ProRule" id="PRU00552"/>
    </source>
</evidence>
<dbReference type="CDD" id="cd17945">
    <property type="entry name" value="DEADc_DDX23"/>
    <property type="match status" value="1"/>
</dbReference>
<keyword evidence="5 7" id="KW-0067">ATP-binding</keyword>
<gene>
    <name evidence="12" type="ORF">GNLVRS02_ARAD1D47036g</name>
</gene>
<evidence type="ECO:0000256" key="4">
    <source>
        <dbReference type="ARBA" id="ARBA00022806"/>
    </source>
</evidence>
<dbReference type="PANTHER" id="PTHR47958">
    <property type="entry name" value="ATP-DEPENDENT RNA HELICASE DBP3"/>
    <property type="match status" value="1"/>
</dbReference>
<dbReference type="PROSITE" id="PS51192">
    <property type="entry name" value="HELICASE_ATP_BIND_1"/>
    <property type="match status" value="1"/>
</dbReference>
<dbReference type="GO" id="GO:0016787">
    <property type="term" value="F:hydrolase activity"/>
    <property type="evidence" value="ECO:0007669"/>
    <property type="project" value="UniProtKB-KW"/>
</dbReference>
<feature type="compositionally biased region" description="Polar residues" evidence="8">
    <location>
        <begin position="84"/>
        <end position="99"/>
    </location>
</feature>
<dbReference type="AlphaFoldDB" id="A0A060TJI5"/>
<evidence type="ECO:0000259" key="9">
    <source>
        <dbReference type="PROSITE" id="PS51192"/>
    </source>
</evidence>
<dbReference type="InterPro" id="IPR014014">
    <property type="entry name" value="RNA_helicase_DEAD_Q_motif"/>
</dbReference>
<dbReference type="InterPro" id="IPR027417">
    <property type="entry name" value="P-loop_NTPase"/>
</dbReference>
<evidence type="ECO:0000256" key="2">
    <source>
        <dbReference type="ARBA" id="ARBA00022741"/>
    </source>
</evidence>
<feature type="domain" description="Helicase ATP-binding" evidence="9">
    <location>
        <begin position="258"/>
        <end position="455"/>
    </location>
</feature>
<protein>
    <recommendedName>
        <fullName evidence="1">RNA helicase</fullName>
        <ecNumber evidence="1">3.6.4.13</ecNumber>
    </recommendedName>
</protein>
<dbReference type="PROSITE" id="PS00039">
    <property type="entry name" value="DEAD_ATP_HELICASE"/>
    <property type="match status" value="1"/>
</dbReference>
<dbReference type="GO" id="GO:0005524">
    <property type="term" value="F:ATP binding"/>
    <property type="evidence" value="ECO:0007669"/>
    <property type="project" value="UniProtKB-KW"/>
</dbReference>
<feature type="region of interest" description="Disordered" evidence="8">
    <location>
        <begin position="153"/>
        <end position="179"/>
    </location>
</feature>
<feature type="compositionally biased region" description="Basic and acidic residues" evidence="8">
    <location>
        <begin position="625"/>
        <end position="641"/>
    </location>
</feature>
<keyword evidence="2 7" id="KW-0547">Nucleotide-binding</keyword>
<dbReference type="GO" id="GO:0003724">
    <property type="term" value="F:RNA helicase activity"/>
    <property type="evidence" value="ECO:0007669"/>
    <property type="project" value="UniProtKB-EC"/>
</dbReference>
<proteinExistence type="inferred from homology"/>
<feature type="compositionally biased region" description="Low complexity" evidence="8">
    <location>
        <begin position="66"/>
        <end position="82"/>
    </location>
</feature>
<dbReference type="Pfam" id="PF00270">
    <property type="entry name" value="DEAD"/>
    <property type="match status" value="1"/>
</dbReference>
<organism evidence="12">
    <name type="scientific">Blastobotrys adeninivorans</name>
    <name type="common">Yeast</name>
    <name type="synonym">Arxula adeninivorans</name>
    <dbReference type="NCBI Taxonomy" id="409370"/>
    <lineage>
        <taxon>Eukaryota</taxon>
        <taxon>Fungi</taxon>
        <taxon>Dikarya</taxon>
        <taxon>Ascomycota</taxon>
        <taxon>Saccharomycotina</taxon>
        <taxon>Dipodascomycetes</taxon>
        <taxon>Dipodascales</taxon>
        <taxon>Trichomonascaceae</taxon>
        <taxon>Blastobotrys</taxon>
    </lineage>
</organism>
<dbReference type="Pfam" id="PF00271">
    <property type="entry name" value="Helicase_C"/>
    <property type="match status" value="1"/>
</dbReference>
<dbReference type="InterPro" id="IPR000629">
    <property type="entry name" value="RNA-helicase_DEAD-box_CS"/>
</dbReference>
<dbReference type="SMART" id="SM00490">
    <property type="entry name" value="HELICc"/>
    <property type="match status" value="1"/>
</dbReference>
<feature type="domain" description="Helicase C-terminal" evidence="10">
    <location>
        <begin position="483"/>
        <end position="629"/>
    </location>
</feature>